<keyword evidence="3" id="KW-1185">Reference proteome</keyword>
<evidence type="ECO:0000256" key="1">
    <source>
        <dbReference type="SAM" id="SignalP"/>
    </source>
</evidence>
<name>A0A9W8PLB1_9HYPO</name>
<proteinExistence type="predicted"/>
<accession>A0A9W8PLB1</accession>
<comment type="caution">
    <text evidence="2">The sequence shown here is derived from an EMBL/GenBank/DDBJ whole genome shotgun (WGS) entry which is preliminary data.</text>
</comment>
<keyword evidence="1" id="KW-0732">Signal</keyword>
<feature type="chain" id="PRO_5040861976" evidence="1">
    <location>
        <begin position="20"/>
        <end position="307"/>
    </location>
</feature>
<dbReference type="EMBL" id="JAPDHF010000013">
    <property type="protein sequence ID" value="KAJ4009558.1"/>
    <property type="molecule type" value="Genomic_DNA"/>
</dbReference>
<feature type="signal peptide" evidence="1">
    <location>
        <begin position="1"/>
        <end position="19"/>
    </location>
</feature>
<dbReference type="AlphaFoldDB" id="A0A9W8PLB1"/>
<protein>
    <submittedName>
        <fullName evidence="2">Uncharacterized protein</fullName>
    </submittedName>
</protein>
<dbReference type="OrthoDB" id="5105250at2759"/>
<dbReference type="Proteomes" id="UP001152130">
    <property type="component" value="Unassembled WGS sequence"/>
</dbReference>
<evidence type="ECO:0000313" key="3">
    <source>
        <dbReference type="Proteomes" id="UP001152130"/>
    </source>
</evidence>
<reference evidence="2" key="1">
    <citation type="submission" date="2022-10" db="EMBL/GenBank/DDBJ databases">
        <title>Fusarium specimens isolated from Avocado Roots.</title>
        <authorList>
            <person name="Stajich J."/>
            <person name="Roper C."/>
            <person name="Heimlech-Rivalta G."/>
        </authorList>
    </citation>
    <scope>NUCLEOTIDE SEQUENCE</scope>
    <source>
        <strain evidence="2">CF00143</strain>
    </source>
</reference>
<organism evidence="2 3">
    <name type="scientific">Fusarium irregulare</name>
    <dbReference type="NCBI Taxonomy" id="2494466"/>
    <lineage>
        <taxon>Eukaryota</taxon>
        <taxon>Fungi</taxon>
        <taxon>Dikarya</taxon>
        <taxon>Ascomycota</taxon>
        <taxon>Pezizomycotina</taxon>
        <taxon>Sordariomycetes</taxon>
        <taxon>Hypocreomycetidae</taxon>
        <taxon>Hypocreales</taxon>
        <taxon>Nectriaceae</taxon>
        <taxon>Fusarium</taxon>
        <taxon>Fusarium incarnatum-equiseti species complex</taxon>
    </lineage>
</organism>
<evidence type="ECO:0000313" key="2">
    <source>
        <dbReference type="EMBL" id="KAJ4009558.1"/>
    </source>
</evidence>
<gene>
    <name evidence="2" type="ORF">NW766_008676</name>
</gene>
<sequence length="307" mass="32232">MRAVTPFCIVALAANLTVASVCKPRPATSSTLEPAIPTTSTLLSTLSTATVETETETSATSVVGTVSSILSEESTSTETIETFETTTTADPSTTVESAIADTSSISTTIETATTTDSTTTLESSIADITTAAATTTSEAVNPIPTFDIIASGGAVDGKVLTGKAQVGYFNGFDMQLNKDHLTYSINPSSGFVEETSSGSRLCIMNGARSDSYHVLNCPPDTDTTFYPVSFITCQKSSEDKLNCQAPLQECTGDFENECTDIDETLGPFYYGDNMYGKYLYMGLSGGPSPGGTLHSIDLIAREIITES</sequence>